<dbReference type="SUPFAM" id="SSF47616">
    <property type="entry name" value="GST C-terminal domain-like"/>
    <property type="match status" value="1"/>
</dbReference>
<dbReference type="EC" id="2.5.1.18" evidence="1"/>
<dbReference type="InterPro" id="IPR045074">
    <property type="entry name" value="GST_C_Tau"/>
</dbReference>
<feature type="domain" description="GST C-terminal" evidence="5">
    <location>
        <begin position="109"/>
        <end position="254"/>
    </location>
</feature>
<sequence>MYAPIHRERERERERERGMEHKLSEVVLFGTWASSFSGRVKIALKLKGIQYEYVEEDLVNKSQMLLSYNPVHKQVPVLVHRGKPIAESRVILEYIDENWSKTPNLLPKDPYERAKIRFWAKYYDEKASKQAIFSCHCRTLIIPGIYSIITTGKYREKAIEDLSELVKVFEEGMKRDFQEDPPFFIDGSLSFLGIVVSSYACTYEAFHEAVTTVLIPEKNPAFFSWVHDLKGHPLIKETLPPHDKLVARLKHLQA</sequence>
<evidence type="ECO:0000256" key="1">
    <source>
        <dbReference type="ARBA" id="ARBA00012452"/>
    </source>
</evidence>
<evidence type="ECO:0000256" key="2">
    <source>
        <dbReference type="ARBA" id="ARBA00022679"/>
    </source>
</evidence>
<dbReference type="SFLD" id="SFLDS00019">
    <property type="entry name" value="Glutathione_Transferase_(cytos"/>
    <property type="match status" value="1"/>
</dbReference>
<dbReference type="PANTHER" id="PTHR11260:SF622">
    <property type="entry name" value="GLUTATHIONE S-TRANSFERASE"/>
    <property type="match status" value="1"/>
</dbReference>
<evidence type="ECO:0000259" key="4">
    <source>
        <dbReference type="PROSITE" id="PS50404"/>
    </source>
</evidence>
<evidence type="ECO:0000256" key="3">
    <source>
        <dbReference type="ARBA" id="ARBA00047960"/>
    </source>
</evidence>
<accession>A0A4Y1QQW3</accession>
<dbReference type="GO" id="GO:0004364">
    <property type="term" value="F:glutathione transferase activity"/>
    <property type="evidence" value="ECO:0007669"/>
    <property type="project" value="UniProtKB-EC"/>
</dbReference>
<evidence type="ECO:0000313" key="6">
    <source>
        <dbReference type="EMBL" id="BBG94244.1"/>
    </source>
</evidence>
<comment type="catalytic activity">
    <reaction evidence="3">
        <text>RX + glutathione = an S-substituted glutathione + a halide anion + H(+)</text>
        <dbReference type="Rhea" id="RHEA:16437"/>
        <dbReference type="ChEBI" id="CHEBI:15378"/>
        <dbReference type="ChEBI" id="CHEBI:16042"/>
        <dbReference type="ChEBI" id="CHEBI:17792"/>
        <dbReference type="ChEBI" id="CHEBI:57925"/>
        <dbReference type="ChEBI" id="CHEBI:90779"/>
        <dbReference type="EC" id="2.5.1.18"/>
    </reaction>
</comment>
<dbReference type="SUPFAM" id="SSF52833">
    <property type="entry name" value="Thioredoxin-like"/>
    <property type="match status" value="1"/>
</dbReference>
<dbReference type="PANTHER" id="PTHR11260">
    <property type="entry name" value="GLUTATHIONE S-TRANSFERASE, GST, SUPERFAMILY, GST DOMAIN CONTAINING"/>
    <property type="match status" value="1"/>
</dbReference>
<keyword evidence="2 6" id="KW-0808">Transferase</keyword>
<reference evidence="6" key="1">
    <citation type="journal article" date="2019" name="Science">
        <title>Mutation of a bHLH transcription factor allowed almond domestication.</title>
        <authorList>
            <person name="Sanchez-Perez R."/>
            <person name="Pavan S."/>
            <person name="Mazzeo R."/>
            <person name="Moldovan C."/>
            <person name="Aiese Cigliano R."/>
            <person name="Del Cueto J."/>
            <person name="Ricciardi F."/>
            <person name="Lotti C."/>
            <person name="Ricciardi L."/>
            <person name="Dicenta F."/>
            <person name="Lopez-Marques R.L."/>
            <person name="Lindberg Moller B."/>
        </authorList>
    </citation>
    <scope>NUCLEOTIDE SEQUENCE</scope>
</reference>
<proteinExistence type="predicted"/>
<dbReference type="InterPro" id="IPR045073">
    <property type="entry name" value="Omega/Tau-like"/>
</dbReference>
<dbReference type="InterPro" id="IPR004045">
    <property type="entry name" value="Glutathione_S-Trfase_N"/>
</dbReference>
<dbReference type="SFLD" id="SFLDG01152">
    <property type="entry name" value="Main.3:_Omega-_and_Tau-like"/>
    <property type="match status" value="1"/>
</dbReference>
<dbReference type="PROSITE" id="PS50404">
    <property type="entry name" value="GST_NTER"/>
    <property type="match status" value="1"/>
</dbReference>
<dbReference type="CDD" id="cd03185">
    <property type="entry name" value="GST_C_Tau"/>
    <property type="match status" value="1"/>
</dbReference>
<dbReference type="InterPro" id="IPR036249">
    <property type="entry name" value="Thioredoxin-like_sf"/>
</dbReference>
<dbReference type="PROSITE" id="PS50405">
    <property type="entry name" value="GST_CTER"/>
    <property type="match status" value="1"/>
</dbReference>
<dbReference type="EMBL" id="AP019297">
    <property type="protein sequence ID" value="BBG94244.1"/>
    <property type="molecule type" value="Genomic_DNA"/>
</dbReference>
<dbReference type="InterPro" id="IPR040079">
    <property type="entry name" value="Glutathione_S-Trfase"/>
</dbReference>
<organism evidence="6">
    <name type="scientific">Prunus dulcis</name>
    <name type="common">Almond</name>
    <name type="synonym">Amygdalus dulcis</name>
    <dbReference type="NCBI Taxonomy" id="3755"/>
    <lineage>
        <taxon>Eukaryota</taxon>
        <taxon>Viridiplantae</taxon>
        <taxon>Streptophyta</taxon>
        <taxon>Embryophyta</taxon>
        <taxon>Tracheophyta</taxon>
        <taxon>Spermatophyta</taxon>
        <taxon>Magnoliopsida</taxon>
        <taxon>eudicotyledons</taxon>
        <taxon>Gunneridae</taxon>
        <taxon>Pentapetalae</taxon>
        <taxon>rosids</taxon>
        <taxon>fabids</taxon>
        <taxon>Rosales</taxon>
        <taxon>Rosaceae</taxon>
        <taxon>Amygdaloideae</taxon>
        <taxon>Amygdaleae</taxon>
        <taxon>Prunus</taxon>
    </lineage>
</organism>
<name>A0A4Y1QQW3_PRUDU</name>
<dbReference type="Gene3D" id="3.40.30.10">
    <property type="entry name" value="Glutaredoxin"/>
    <property type="match status" value="1"/>
</dbReference>
<evidence type="ECO:0000259" key="5">
    <source>
        <dbReference type="PROSITE" id="PS50405"/>
    </source>
</evidence>
<dbReference type="GO" id="GO:0005737">
    <property type="term" value="C:cytoplasm"/>
    <property type="evidence" value="ECO:0007669"/>
    <property type="project" value="TreeGrafter"/>
</dbReference>
<protein>
    <recommendedName>
        <fullName evidence="1">glutathione transferase</fullName>
        <ecNumber evidence="1">2.5.1.18</ecNumber>
    </recommendedName>
</protein>
<dbReference type="FunFam" id="3.40.30.10:FF:000014">
    <property type="entry name" value="Tau class glutathione S-transferase"/>
    <property type="match status" value="1"/>
</dbReference>
<dbReference type="InterPro" id="IPR010987">
    <property type="entry name" value="Glutathione-S-Trfase_C-like"/>
</dbReference>
<gene>
    <name evidence="6" type="ORF">Prudu_002473</name>
</gene>
<dbReference type="SFLD" id="SFLDG00358">
    <property type="entry name" value="Main_(cytGST)"/>
    <property type="match status" value="1"/>
</dbReference>
<dbReference type="Pfam" id="PF02798">
    <property type="entry name" value="GST_N"/>
    <property type="match status" value="1"/>
</dbReference>
<dbReference type="CDD" id="cd03058">
    <property type="entry name" value="GST_N_Tau"/>
    <property type="match status" value="1"/>
</dbReference>
<dbReference type="AlphaFoldDB" id="A0A4Y1QQW3"/>
<feature type="domain" description="GST N-terminal" evidence="4">
    <location>
        <begin position="24"/>
        <end position="103"/>
    </location>
</feature>
<dbReference type="Gene3D" id="1.20.1050.10">
    <property type="match status" value="1"/>
</dbReference>
<dbReference type="InterPro" id="IPR036282">
    <property type="entry name" value="Glutathione-S-Trfase_C_sf"/>
</dbReference>
<dbReference type="GO" id="GO:0006749">
    <property type="term" value="P:glutathione metabolic process"/>
    <property type="evidence" value="ECO:0007669"/>
    <property type="project" value="InterPro"/>
</dbReference>